<evidence type="ECO:0000256" key="1">
    <source>
        <dbReference type="ARBA" id="ARBA00004429"/>
    </source>
</evidence>
<evidence type="ECO:0000256" key="5">
    <source>
        <dbReference type="ARBA" id="ARBA00022989"/>
    </source>
</evidence>
<accession>A0A351U2S9</accession>
<evidence type="ECO:0000256" key="2">
    <source>
        <dbReference type="ARBA" id="ARBA00022475"/>
    </source>
</evidence>
<feature type="transmembrane region" description="Helical" evidence="7">
    <location>
        <begin position="278"/>
        <end position="299"/>
    </location>
</feature>
<evidence type="ECO:0000313" key="9">
    <source>
        <dbReference type="EMBL" id="NLW35102.1"/>
    </source>
</evidence>
<dbReference type="InterPro" id="IPR004681">
    <property type="entry name" value="TRAP_DctM"/>
</dbReference>
<dbReference type="AlphaFoldDB" id="A0A351U2S9"/>
<feature type="transmembrane region" description="Helical" evidence="7">
    <location>
        <begin position="248"/>
        <end position="266"/>
    </location>
</feature>
<keyword evidence="5 7" id="KW-1133">Transmembrane helix</keyword>
<gene>
    <name evidence="9" type="ORF">GXY80_06415</name>
</gene>
<evidence type="ECO:0000256" key="4">
    <source>
        <dbReference type="ARBA" id="ARBA00022692"/>
    </source>
</evidence>
<dbReference type="PANTHER" id="PTHR33362:SF5">
    <property type="entry name" value="C4-DICARBOXYLATE TRAP TRANSPORTER LARGE PERMEASE PROTEIN DCTM"/>
    <property type="match status" value="1"/>
</dbReference>
<dbReference type="Pfam" id="PF06808">
    <property type="entry name" value="DctM"/>
    <property type="match status" value="1"/>
</dbReference>
<dbReference type="InterPro" id="IPR010656">
    <property type="entry name" value="DctM"/>
</dbReference>
<dbReference type="GO" id="GO:0005886">
    <property type="term" value="C:plasma membrane"/>
    <property type="evidence" value="ECO:0007669"/>
    <property type="project" value="UniProtKB-SubCell"/>
</dbReference>
<feature type="transmembrane region" description="Helical" evidence="7">
    <location>
        <begin position="144"/>
        <end position="167"/>
    </location>
</feature>
<dbReference type="NCBIfam" id="TIGR00786">
    <property type="entry name" value="dctM"/>
    <property type="match status" value="1"/>
</dbReference>
<reference evidence="9" key="1">
    <citation type="journal article" date="2020" name="Biotechnol. Biofuels">
        <title>New insights from the biogas microbiome by comprehensive genome-resolved metagenomics of nearly 1600 species originating from multiple anaerobic digesters.</title>
        <authorList>
            <person name="Campanaro S."/>
            <person name="Treu L."/>
            <person name="Rodriguez-R L.M."/>
            <person name="Kovalovszki A."/>
            <person name="Ziels R.M."/>
            <person name="Maus I."/>
            <person name="Zhu X."/>
            <person name="Kougias P.G."/>
            <person name="Basile A."/>
            <person name="Luo G."/>
            <person name="Schluter A."/>
            <person name="Konstantinidis K.T."/>
            <person name="Angelidaki I."/>
        </authorList>
    </citation>
    <scope>NUCLEOTIDE SEQUENCE</scope>
    <source>
        <strain evidence="9">AS06rmzACSIP_7</strain>
    </source>
</reference>
<comment type="subcellular location">
    <subcellularLocation>
        <location evidence="1">Cell inner membrane</location>
        <topology evidence="1">Multi-pass membrane protein</topology>
    </subcellularLocation>
</comment>
<evidence type="ECO:0000256" key="6">
    <source>
        <dbReference type="ARBA" id="ARBA00023136"/>
    </source>
</evidence>
<dbReference type="STRING" id="909663.GCA_000512235_00678"/>
<feature type="transmembrane region" description="Helical" evidence="7">
    <location>
        <begin position="311"/>
        <end position="333"/>
    </location>
</feature>
<evidence type="ECO:0000313" key="10">
    <source>
        <dbReference type="Proteomes" id="UP000777265"/>
    </source>
</evidence>
<feature type="transmembrane region" description="Helical" evidence="7">
    <location>
        <begin position="59"/>
        <end position="82"/>
    </location>
</feature>
<feature type="transmembrane region" description="Helical" evidence="7">
    <location>
        <begin position="403"/>
        <end position="427"/>
    </location>
</feature>
<feature type="transmembrane region" description="Helical" evidence="7">
    <location>
        <begin position="12"/>
        <end position="39"/>
    </location>
</feature>
<feature type="transmembrane region" description="Helical" evidence="7">
    <location>
        <begin position="220"/>
        <end position="242"/>
    </location>
</feature>
<comment type="caution">
    <text evidence="9">The sequence shown here is derived from an EMBL/GenBank/DDBJ whole genome shotgun (WGS) entry which is preliminary data.</text>
</comment>
<feature type="domain" description="TRAP C4-dicarboxylate transport system permease DctM subunit" evidence="8">
    <location>
        <begin position="11"/>
        <end position="423"/>
    </location>
</feature>
<reference evidence="9" key="2">
    <citation type="submission" date="2020-01" db="EMBL/GenBank/DDBJ databases">
        <authorList>
            <person name="Campanaro S."/>
        </authorList>
    </citation>
    <scope>NUCLEOTIDE SEQUENCE</scope>
    <source>
        <strain evidence="9">AS06rmzACSIP_7</strain>
    </source>
</reference>
<dbReference type="EMBL" id="JAAYEE010000104">
    <property type="protein sequence ID" value="NLW35102.1"/>
    <property type="molecule type" value="Genomic_DNA"/>
</dbReference>
<evidence type="ECO:0000259" key="8">
    <source>
        <dbReference type="Pfam" id="PF06808"/>
    </source>
</evidence>
<dbReference type="PIRSF" id="PIRSF006066">
    <property type="entry name" value="HI0050"/>
    <property type="match status" value="1"/>
</dbReference>
<sequence>MNEITVGIIGLILLLVLFTTGIELAFAMALVGFCGFAYLNGVSAAMNLLGRDVFDVITNYGYTVFPLFILMGQIGLNAGIAVRLYNAAHKFIGHIPGGLAMATVMGATGFKAICGSSAATSATFASVAIPEMDRYGYDRRLSTGIVATVGTLGVIIPPSVVLIIYGILTEQSIGQLFLAGLIPGLIIALFFMGIIYVWARMNPSIAPRSDKASWRERMRSLPEVIWILLVFLVVVGGIMQGYLTPSEAGAFGTFALLLLSFIRRDITVKGYIKSVGEALGTAGMLLMLIAGSTILGHFIAVTNIPQYAADWIVGLPLNRYIIMILICIIFEIGGSFIDDLAFLILATPIFYPAVVKLGFDPVWFGITIGVVVMIGVVIPPVAICVFVVKNIAKESLGRVYKGVAPFLISLVVAWGLMLLFPQLALWLPSLFFNK</sequence>
<feature type="transmembrane region" description="Helical" evidence="7">
    <location>
        <begin position="365"/>
        <end position="391"/>
    </location>
</feature>
<evidence type="ECO:0000256" key="3">
    <source>
        <dbReference type="ARBA" id="ARBA00022519"/>
    </source>
</evidence>
<dbReference type="PANTHER" id="PTHR33362">
    <property type="entry name" value="SIALIC ACID TRAP TRANSPORTER PERMEASE PROTEIN SIAT-RELATED"/>
    <property type="match status" value="1"/>
</dbReference>
<organism evidence="9 10">
    <name type="scientific">Syntrophorhabdus aromaticivorans</name>
    <dbReference type="NCBI Taxonomy" id="328301"/>
    <lineage>
        <taxon>Bacteria</taxon>
        <taxon>Pseudomonadati</taxon>
        <taxon>Thermodesulfobacteriota</taxon>
        <taxon>Syntrophorhabdia</taxon>
        <taxon>Syntrophorhabdales</taxon>
        <taxon>Syntrophorhabdaceae</taxon>
        <taxon>Syntrophorhabdus</taxon>
    </lineage>
</organism>
<keyword evidence="6 7" id="KW-0472">Membrane</keyword>
<keyword evidence="4 7" id="KW-0812">Transmembrane</keyword>
<keyword evidence="2" id="KW-1003">Cell membrane</keyword>
<proteinExistence type="predicted"/>
<protein>
    <submittedName>
        <fullName evidence="9">TRAP transporter large permease</fullName>
    </submittedName>
</protein>
<dbReference type="Proteomes" id="UP000777265">
    <property type="component" value="Unassembled WGS sequence"/>
</dbReference>
<name>A0A351U2S9_9BACT</name>
<dbReference type="GO" id="GO:0022857">
    <property type="term" value="F:transmembrane transporter activity"/>
    <property type="evidence" value="ECO:0007669"/>
    <property type="project" value="TreeGrafter"/>
</dbReference>
<feature type="transmembrane region" description="Helical" evidence="7">
    <location>
        <begin position="173"/>
        <end position="199"/>
    </location>
</feature>
<keyword evidence="3" id="KW-0997">Cell inner membrane</keyword>
<evidence type="ECO:0000256" key="7">
    <source>
        <dbReference type="SAM" id="Phobius"/>
    </source>
</evidence>
<feature type="transmembrane region" description="Helical" evidence="7">
    <location>
        <begin position="340"/>
        <end position="359"/>
    </location>
</feature>